<organism evidence="1 2">
    <name type="scientific">Biomphalaria glabrata</name>
    <name type="common">Bloodfluke planorb</name>
    <name type="synonym">Freshwater snail</name>
    <dbReference type="NCBI Taxonomy" id="6526"/>
    <lineage>
        <taxon>Eukaryota</taxon>
        <taxon>Metazoa</taxon>
        <taxon>Spiralia</taxon>
        <taxon>Lophotrochozoa</taxon>
        <taxon>Mollusca</taxon>
        <taxon>Gastropoda</taxon>
        <taxon>Heterobranchia</taxon>
        <taxon>Euthyneura</taxon>
        <taxon>Panpulmonata</taxon>
        <taxon>Hygrophila</taxon>
        <taxon>Lymnaeoidea</taxon>
        <taxon>Planorbidae</taxon>
        <taxon>Biomphalaria</taxon>
    </lineage>
</organism>
<dbReference type="RefSeq" id="XP_013067138.1">
    <property type="nucleotide sequence ID" value="XM_013211684.2"/>
</dbReference>
<dbReference type="SUPFAM" id="SSF50978">
    <property type="entry name" value="WD40 repeat-like"/>
    <property type="match status" value="1"/>
</dbReference>
<evidence type="ECO:0000313" key="1">
    <source>
        <dbReference type="EnsemblMetazoa" id="BGLB034829-PA"/>
    </source>
</evidence>
<name>A0A2C9LTH0_BIOGL</name>
<dbReference type="OrthoDB" id="2123049at2759"/>
<dbReference type="Proteomes" id="UP001165740">
    <property type="component" value="Chromosome 3"/>
</dbReference>
<dbReference type="VEuPathDB" id="VectorBase:BGLAX_037596"/>
<keyword evidence="3" id="KW-1185">Reference proteome</keyword>
<sequence>MPVASPCSEIWKLKLDHPFNTMALAVIFRASGWSLILGCEDGLVRIHDLSAKHLDNKPKTVLETKSGPIQALTVYDVTRFYHNDLIVCDSCGMLTVFCNKQILSRQSLSSDSLICCTVVEENGGSPVIVCSNDSGVITGVQPTEELWRINLNSLSNKNPSTLVRISCMLVVYLTDSTGNRKQYLLAADNAKRIHVISNGTIVNSLVAPVNITAMCQGRFIPSNKLSLASSPTLSTDGEQVALGSSSGSVYILHNFNITLDDYVNTKSPITSLCTLPQSDHSTDLLLCAGHFSSLHLYRDGQLFYEYLTSDWVNNIATADIDDDGVLEVIIGCMDKTVVALKV</sequence>
<proteinExistence type="predicted"/>
<dbReference type="InterPro" id="IPR036322">
    <property type="entry name" value="WD40_repeat_dom_sf"/>
</dbReference>
<accession>A0A2C9LTH0</accession>
<protein>
    <submittedName>
        <fullName evidence="4">Uncharacterized protein LOC106055430</fullName>
    </submittedName>
</protein>
<dbReference type="AlphaFoldDB" id="A0A2C9LTH0"/>
<evidence type="ECO:0000313" key="2">
    <source>
        <dbReference type="Proteomes" id="UP000076420"/>
    </source>
</evidence>
<dbReference type="KEGG" id="bgt:106055430"/>
<gene>
    <name evidence="1" type="primary">106055430</name>
    <name evidence="4" type="synonym">LOC106055430</name>
</gene>
<dbReference type="InterPro" id="IPR015943">
    <property type="entry name" value="WD40/YVTN_repeat-like_dom_sf"/>
</dbReference>
<dbReference type="GeneID" id="106055430"/>
<dbReference type="EnsemblMetazoa" id="BGLB034829-RA">
    <property type="protein sequence ID" value="BGLB034829-PA"/>
    <property type="gene ID" value="BGLB034829"/>
</dbReference>
<evidence type="ECO:0000313" key="4">
    <source>
        <dbReference type="RefSeq" id="XP_013067138.1"/>
    </source>
</evidence>
<dbReference type="Gene3D" id="2.130.10.10">
    <property type="entry name" value="YVTN repeat-like/Quinoprotein amine dehydrogenase"/>
    <property type="match status" value="1"/>
</dbReference>
<reference evidence="4" key="2">
    <citation type="submission" date="2025-04" db="UniProtKB">
        <authorList>
            <consortium name="RefSeq"/>
        </authorList>
    </citation>
    <scope>IDENTIFICATION</scope>
</reference>
<dbReference type="VEuPathDB" id="VectorBase:BGLB034829"/>
<dbReference type="OMA" id="NHQILYR"/>
<evidence type="ECO:0000313" key="3">
    <source>
        <dbReference type="Proteomes" id="UP001165740"/>
    </source>
</evidence>
<dbReference type="Proteomes" id="UP000076420">
    <property type="component" value="Unassembled WGS sequence"/>
</dbReference>
<reference evidence="1" key="1">
    <citation type="submission" date="2020-05" db="UniProtKB">
        <authorList>
            <consortium name="EnsemblMetazoa"/>
        </authorList>
    </citation>
    <scope>IDENTIFICATION</scope>
    <source>
        <strain evidence="1">BB02</strain>
    </source>
</reference>